<keyword evidence="4" id="KW-1185">Reference proteome</keyword>
<dbReference type="InterPro" id="IPR037448">
    <property type="entry name" value="Zig-8"/>
</dbReference>
<dbReference type="GO" id="GO:0050808">
    <property type="term" value="P:synapse organization"/>
    <property type="evidence" value="ECO:0007669"/>
    <property type="project" value="TreeGrafter"/>
</dbReference>
<dbReference type="Pfam" id="PF07686">
    <property type="entry name" value="V-set"/>
    <property type="match status" value="1"/>
</dbReference>
<reference evidence="3 4" key="1">
    <citation type="submission" date="2023-03" db="EMBL/GenBank/DDBJ databases">
        <title>High-quality genome of Scylla paramamosain provides insights in environmental adaptation.</title>
        <authorList>
            <person name="Zhang L."/>
        </authorList>
    </citation>
    <scope>NUCLEOTIDE SEQUENCE [LARGE SCALE GENOMIC DNA]</scope>
    <source>
        <strain evidence="3">LZ_2023a</strain>
        <tissue evidence="3">Muscle</tissue>
    </source>
</reference>
<dbReference type="InterPro" id="IPR013106">
    <property type="entry name" value="Ig_V-set"/>
</dbReference>
<dbReference type="PANTHER" id="PTHR23279:SF46">
    <property type="entry name" value="DEFECTIVE PROBOSCIS EXTENSION RESPONSE 10, ISOFORM A-RELATED"/>
    <property type="match status" value="1"/>
</dbReference>
<dbReference type="Pfam" id="PF13927">
    <property type="entry name" value="Ig_3"/>
    <property type="match status" value="1"/>
</dbReference>
<dbReference type="InterPro" id="IPR003599">
    <property type="entry name" value="Ig_sub"/>
</dbReference>
<dbReference type="FunFam" id="2.60.40.10:FF:000533">
    <property type="entry name" value="Uncharacterized protein, isoform A"/>
    <property type="match status" value="1"/>
</dbReference>
<evidence type="ECO:0000313" key="4">
    <source>
        <dbReference type="Proteomes" id="UP001487740"/>
    </source>
</evidence>
<dbReference type="AlphaFoldDB" id="A0AAW0U2Y8"/>
<dbReference type="GO" id="GO:0032589">
    <property type="term" value="C:neuron projection membrane"/>
    <property type="evidence" value="ECO:0007669"/>
    <property type="project" value="TreeGrafter"/>
</dbReference>
<dbReference type="InterPro" id="IPR036179">
    <property type="entry name" value="Ig-like_dom_sf"/>
</dbReference>
<evidence type="ECO:0000259" key="2">
    <source>
        <dbReference type="PROSITE" id="PS50835"/>
    </source>
</evidence>
<dbReference type="Proteomes" id="UP001487740">
    <property type="component" value="Unassembled WGS sequence"/>
</dbReference>
<name>A0AAW0U2Y8_SCYPA</name>
<accession>A0AAW0U2Y8</accession>
<feature type="region of interest" description="Disordered" evidence="1">
    <location>
        <begin position="1"/>
        <end position="24"/>
    </location>
</feature>
<dbReference type="SMART" id="SM00409">
    <property type="entry name" value="IG"/>
    <property type="match status" value="2"/>
</dbReference>
<dbReference type="InterPro" id="IPR003598">
    <property type="entry name" value="Ig_sub2"/>
</dbReference>
<dbReference type="PROSITE" id="PS50835">
    <property type="entry name" value="IG_LIKE"/>
    <property type="match status" value="2"/>
</dbReference>
<dbReference type="SMART" id="SM00408">
    <property type="entry name" value="IGc2"/>
    <property type="match status" value="2"/>
</dbReference>
<proteinExistence type="predicted"/>
<comment type="caution">
    <text evidence="3">The sequence shown here is derived from an EMBL/GenBank/DDBJ whole genome shotgun (WGS) entry which is preliminary data.</text>
</comment>
<dbReference type="SUPFAM" id="SSF48726">
    <property type="entry name" value="Immunoglobulin"/>
    <property type="match status" value="2"/>
</dbReference>
<feature type="domain" description="Ig-like" evidence="2">
    <location>
        <begin position="219"/>
        <end position="316"/>
    </location>
</feature>
<organism evidence="3 4">
    <name type="scientific">Scylla paramamosain</name>
    <name type="common">Mud crab</name>
    <dbReference type="NCBI Taxonomy" id="85552"/>
    <lineage>
        <taxon>Eukaryota</taxon>
        <taxon>Metazoa</taxon>
        <taxon>Ecdysozoa</taxon>
        <taxon>Arthropoda</taxon>
        <taxon>Crustacea</taxon>
        <taxon>Multicrustacea</taxon>
        <taxon>Malacostraca</taxon>
        <taxon>Eumalacostraca</taxon>
        <taxon>Eucarida</taxon>
        <taxon>Decapoda</taxon>
        <taxon>Pleocyemata</taxon>
        <taxon>Brachyura</taxon>
        <taxon>Eubrachyura</taxon>
        <taxon>Portunoidea</taxon>
        <taxon>Portunidae</taxon>
        <taxon>Portuninae</taxon>
        <taxon>Scylla</taxon>
    </lineage>
</organism>
<dbReference type="FunFam" id="2.60.40.10:FF:000129">
    <property type="entry name" value="CLUMA_CG018772, isoform A"/>
    <property type="match status" value="1"/>
</dbReference>
<gene>
    <name evidence="3" type="ORF">O3P69_013364</name>
</gene>
<protein>
    <recommendedName>
        <fullName evidence="2">Ig-like domain-containing protein</fullName>
    </recommendedName>
</protein>
<feature type="domain" description="Ig-like" evidence="2">
    <location>
        <begin position="322"/>
        <end position="414"/>
    </location>
</feature>
<sequence>MRAVTQAKRWRRQRRSLPDTSTSPQKIYDRLRTKSENFSLRSYVKSCVGKIKRRGLIYFGLVLQHLEASRAVKPLIQTVLPVAIKHTGPDLGSHWSVWRRGDKGSLSKPGSLQVIRGSVRRTFRAEEDDDEPRVRGSAVTWTRGNDASPEIFPDGLSPSQASLVRPFSFSPSSSPTSTANNSVLQGGAVYPSSMTHRVVGAGSSAVFTPPARFSNTVLPSFANTTVTNVTVIRGKTAYLRCHVLNIGTKTVSWVRHDDIHVLTVGRLTFTNDDRFEAMNKPGSDVWSLRIKFPQLHDSGKYECQVSTRPTRSRVITLNVVEPRAVIPPGPELYVDHGSPLNITCVIPDSPEPPDHVFWYHRDKMVSFDGSRQGVSITTDKGSVTTSILLIQDVTTKDSGLYICAPQGMKEASVRVRVLNGELPQAMQTGSTCQGCGSSYLLLLLAALYLLLL</sequence>
<evidence type="ECO:0000313" key="3">
    <source>
        <dbReference type="EMBL" id="KAK8393291.1"/>
    </source>
</evidence>
<dbReference type="PANTHER" id="PTHR23279">
    <property type="entry name" value="DEFECTIVE PROBOSCIS EXTENSION RESPONSE DPR -RELATED"/>
    <property type="match status" value="1"/>
</dbReference>
<evidence type="ECO:0000256" key="1">
    <source>
        <dbReference type="SAM" id="MobiDB-lite"/>
    </source>
</evidence>
<dbReference type="InterPro" id="IPR007110">
    <property type="entry name" value="Ig-like_dom"/>
</dbReference>
<dbReference type="EMBL" id="JARAKH010000021">
    <property type="protein sequence ID" value="KAK8393291.1"/>
    <property type="molecule type" value="Genomic_DNA"/>
</dbReference>
<dbReference type="InterPro" id="IPR013783">
    <property type="entry name" value="Ig-like_fold"/>
</dbReference>
<dbReference type="SMART" id="SM00406">
    <property type="entry name" value="IGv"/>
    <property type="match status" value="2"/>
</dbReference>
<dbReference type="Gene3D" id="2.60.40.10">
    <property type="entry name" value="Immunoglobulins"/>
    <property type="match status" value="2"/>
</dbReference>